<gene>
    <name evidence="1" type="ORF">METZ01_LOCUS233638</name>
</gene>
<organism evidence="1">
    <name type="scientific">marine metagenome</name>
    <dbReference type="NCBI Taxonomy" id="408172"/>
    <lineage>
        <taxon>unclassified sequences</taxon>
        <taxon>metagenomes</taxon>
        <taxon>ecological metagenomes</taxon>
    </lineage>
</organism>
<dbReference type="AlphaFoldDB" id="A0A382H0P3"/>
<dbReference type="InterPro" id="IPR006311">
    <property type="entry name" value="TAT_signal"/>
</dbReference>
<feature type="non-terminal residue" evidence="1">
    <location>
        <position position="141"/>
    </location>
</feature>
<dbReference type="InterPro" id="IPR010869">
    <property type="entry name" value="DUF1501"/>
</dbReference>
<accession>A0A382H0P3</accession>
<sequence>MDKELFNTFSRRQALRMTACGFGGLALGALAHRVAAVNSNAVKRAHHAPRAKRVIFIFMAGGVSHVDSFDYKKKLFEDDGKLLRFDDARTLAKTRQIVEQKVMKPLWNFKKHGQCGQQVSELFPFIGGHVDDLCFLKGVHT</sequence>
<dbReference type="Pfam" id="PF07394">
    <property type="entry name" value="DUF1501"/>
    <property type="match status" value="1"/>
</dbReference>
<evidence type="ECO:0000313" key="1">
    <source>
        <dbReference type="EMBL" id="SVB80784.1"/>
    </source>
</evidence>
<reference evidence="1" key="1">
    <citation type="submission" date="2018-05" db="EMBL/GenBank/DDBJ databases">
        <authorList>
            <person name="Lanie J.A."/>
            <person name="Ng W.-L."/>
            <person name="Kazmierczak K.M."/>
            <person name="Andrzejewski T.M."/>
            <person name="Davidsen T.M."/>
            <person name="Wayne K.J."/>
            <person name="Tettelin H."/>
            <person name="Glass J.I."/>
            <person name="Rusch D."/>
            <person name="Podicherti R."/>
            <person name="Tsui H.-C.T."/>
            <person name="Winkler M.E."/>
        </authorList>
    </citation>
    <scope>NUCLEOTIDE SEQUENCE</scope>
</reference>
<evidence type="ECO:0008006" key="2">
    <source>
        <dbReference type="Google" id="ProtNLM"/>
    </source>
</evidence>
<dbReference type="EMBL" id="UINC01058479">
    <property type="protein sequence ID" value="SVB80784.1"/>
    <property type="molecule type" value="Genomic_DNA"/>
</dbReference>
<name>A0A382H0P3_9ZZZZ</name>
<dbReference type="PROSITE" id="PS51318">
    <property type="entry name" value="TAT"/>
    <property type="match status" value="1"/>
</dbReference>
<protein>
    <recommendedName>
        <fullName evidence="2">DUF1501 domain-containing protein</fullName>
    </recommendedName>
</protein>
<proteinExistence type="predicted"/>